<dbReference type="Proteomes" id="UP000177126">
    <property type="component" value="Unassembled WGS sequence"/>
</dbReference>
<evidence type="ECO:0000313" key="3">
    <source>
        <dbReference type="Proteomes" id="UP000177126"/>
    </source>
</evidence>
<feature type="transmembrane region" description="Helical" evidence="1">
    <location>
        <begin position="23"/>
        <end position="41"/>
    </location>
</feature>
<name>A0A1G2FUM4_9BACT</name>
<keyword evidence="1" id="KW-1133">Transmembrane helix</keyword>
<organism evidence="2 3">
    <name type="scientific">Candidatus Portnoybacteria bacterium RIFCSPLOWO2_02_FULL_39_11</name>
    <dbReference type="NCBI Taxonomy" id="1802001"/>
    <lineage>
        <taxon>Bacteria</taxon>
        <taxon>Candidatus Portnoyibacteriota</taxon>
    </lineage>
</organism>
<feature type="transmembrane region" description="Helical" evidence="1">
    <location>
        <begin position="48"/>
        <end position="65"/>
    </location>
</feature>
<keyword evidence="1" id="KW-0812">Transmembrane</keyword>
<evidence type="ECO:0000313" key="2">
    <source>
        <dbReference type="EMBL" id="OGZ41281.1"/>
    </source>
</evidence>
<protein>
    <submittedName>
        <fullName evidence="2">Uncharacterized protein</fullName>
    </submittedName>
</protein>
<reference evidence="2 3" key="1">
    <citation type="journal article" date="2016" name="Nat. Commun.">
        <title>Thousands of microbial genomes shed light on interconnected biogeochemical processes in an aquifer system.</title>
        <authorList>
            <person name="Anantharaman K."/>
            <person name="Brown C.T."/>
            <person name="Hug L.A."/>
            <person name="Sharon I."/>
            <person name="Castelle C.J."/>
            <person name="Probst A.J."/>
            <person name="Thomas B.C."/>
            <person name="Singh A."/>
            <person name="Wilkins M.J."/>
            <person name="Karaoz U."/>
            <person name="Brodie E.L."/>
            <person name="Williams K.H."/>
            <person name="Hubbard S.S."/>
            <person name="Banfield J.F."/>
        </authorList>
    </citation>
    <scope>NUCLEOTIDE SEQUENCE [LARGE SCALE GENOMIC DNA]</scope>
</reference>
<dbReference type="AlphaFoldDB" id="A0A1G2FUM4"/>
<comment type="caution">
    <text evidence="2">The sequence shown here is derived from an EMBL/GenBank/DDBJ whole genome shotgun (WGS) entry which is preliminary data.</text>
</comment>
<sequence length="67" mass="7212">MAWLFIFITAAEAAYKKTGQYPVVALGALSGLAYFFAHSFFETAIFNPTVLAMLMVVLGLAAADYEG</sequence>
<proteinExistence type="predicted"/>
<evidence type="ECO:0000256" key="1">
    <source>
        <dbReference type="SAM" id="Phobius"/>
    </source>
</evidence>
<dbReference type="EMBL" id="MHNF01000015">
    <property type="protein sequence ID" value="OGZ41281.1"/>
    <property type="molecule type" value="Genomic_DNA"/>
</dbReference>
<gene>
    <name evidence="2" type="ORF">A3B04_03745</name>
</gene>
<accession>A0A1G2FUM4</accession>
<keyword evidence="1" id="KW-0472">Membrane</keyword>